<evidence type="ECO:0000313" key="4">
    <source>
        <dbReference type="Proteomes" id="UP000464013"/>
    </source>
</evidence>
<protein>
    <submittedName>
        <fullName evidence="3">Lasso peptide biosynthesis B2 protein</fullName>
    </submittedName>
</protein>
<evidence type="ECO:0000313" key="3">
    <source>
        <dbReference type="EMBL" id="QHC50535.1"/>
    </source>
</evidence>
<dbReference type="InterPro" id="IPR032708">
    <property type="entry name" value="McjB_C"/>
</dbReference>
<evidence type="ECO:0000259" key="2">
    <source>
        <dbReference type="Pfam" id="PF13471"/>
    </source>
</evidence>
<gene>
    <name evidence="3" type="ORF">EKK97_14325</name>
</gene>
<dbReference type="AlphaFoldDB" id="A0A6I6SSG7"/>
<keyword evidence="4" id="KW-1185">Reference proteome</keyword>
<organism evidence="3 4">
    <name type="scientific">Billgrantia tianxiuensis</name>
    <dbReference type="NCBI Taxonomy" id="2497861"/>
    <lineage>
        <taxon>Bacteria</taxon>
        <taxon>Pseudomonadati</taxon>
        <taxon>Pseudomonadota</taxon>
        <taxon>Gammaproteobacteria</taxon>
        <taxon>Oceanospirillales</taxon>
        <taxon>Halomonadaceae</taxon>
        <taxon>Billgrantia</taxon>
    </lineage>
</organism>
<evidence type="ECO:0000256" key="1">
    <source>
        <dbReference type="SAM" id="Phobius"/>
    </source>
</evidence>
<dbReference type="EMBL" id="CP035042">
    <property type="protein sequence ID" value="QHC50535.1"/>
    <property type="molecule type" value="Genomic_DNA"/>
</dbReference>
<accession>A0A6I6SSG7</accession>
<dbReference type="Proteomes" id="UP000464013">
    <property type="component" value="Chromosome"/>
</dbReference>
<dbReference type="Pfam" id="PF13471">
    <property type="entry name" value="Transglut_core3"/>
    <property type="match status" value="1"/>
</dbReference>
<keyword evidence="1" id="KW-1133">Transmembrane helix</keyword>
<dbReference type="KEGG" id="htx:EKK97_14325"/>
<dbReference type="NCBIfam" id="NF033537">
    <property type="entry name" value="lasso_biosyn_B2"/>
    <property type="match status" value="1"/>
</dbReference>
<reference evidence="3 4" key="1">
    <citation type="submission" date="2019-01" db="EMBL/GenBank/DDBJ databases">
        <title>Complete genome of a denitifying bacterium Halomons sp. BC-M4-5.</title>
        <authorList>
            <person name="Wang L."/>
            <person name="Shao Z."/>
        </authorList>
    </citation>
    <scope>NUCLEOTIDE SEQUENCE [LARGE SCALE GENOMIC DNA]</scope>
    <source>
        <strain evidence="3 4">BC-M4-5</strain>
    </source>
</reference>
<name>A0A6I6SSG7_9GAMM</name>
<proteinExistence type="predicted"/>
<feature type="transmembrane region" description="Helical" evidence="1">
    <location>
        <begin position="21"/>
        <end position="40"/>
    </location>
</feature>
<keyword evidence="1" id="KW-0472">Membrane</keyword>
<sequence length="162" mass="18791">MELTMLKTLRRFVRLPWHRKALLLESSLWLALAWVLVRGLPFRFWSRWLGHQAAGEVELDAVDRDSRALEICWSIRALNSRMGEPFTCLMLAMAAQWMMHRRRISSCLVLGTLTEQDAQRRPTFKAHAWVRDAGGVILGHQDEPYVALSSFVRCYPVRERAA</sequence>
<feature type="domain" description="Microcin J25-processing protein McjB C-terminal" evidence="2">
    <location>
        <begin position="37"/>
        <end position="142"/>
    </location>
</feature>
<keyword evidence="1" id="KW-0812">Transmembrane</keyword>
<dbReference type="InterPro" id="IPR053521">
    <property type="entry name" value="McjB-like"/>
</dbReference>